<evidence type="ECO:0000313" key="6">
    <source>
        <dbReference type="EMBL" id="JAP55955.1"/>
    </source>
</evidence>
<comment type="subcellular location">
    <subcellularLocation>
        <location evidence="1">Secreted</location>
    </subcellularLocation>
</comment>
<evidence type="ECO:0000256" key="1">
    <source>
        <dbReference type="ARBA" id="ARBA00004613"/>
    </source>
</evidence>
<dbReference type="AlphaFoldDB" id="A0A0X3PVT7"/>
<keyword evidence="4" id="KW-0812">Transmembrane</keyword>
<keyword evidence="3" id="KW-0325">Glycoprotein</keyword>
<evidence type="ECO:0000256" key="2">
    <source>
        <dbReference type="ARBA" id="ARBA00022525"/>
    </source>
</evidence>
<accession>A0A0X3PVT7</accession>
<evidence type="ECO:0000256" key="4">
    <source>
        <dbReference type="SAM" id="Phobius"/>
    </source>
</evidence>
<keyword evidence="4" id="KW-0472">Membrane</keyword>
<sequence length="117" mass="13642">MKERRFRLRTHSLLVVTILVLTVWTLLNLYEYTRTSHVDVLQNNIIEESRTYVRLMAQKEESLPDGLYAMRNTNYELKKTLAVMLSNMLDRLSILEDMVKKLEKSAPVEKSVASAKP</sequence>
<protein>
    <submittedName>
        <fullName evidence="6">Alpha-1,6-mannosylglycoprotein 6-beta-N-acetylglucosaminyltransferase A</fullName>
    </submittedName>
</protein>
<reference evidence="6" key="1">
    <citation type="submission" date="2016-01" db="EMBL/GenBank/DDBJ databases">
        <title>Reference transcriptome for the parasite Schistocephalus solidus: insights into the molecular evolution of parasitism.</title>
        <authorList>
            <person name="Hebert F.O."/>
            <person name="Grambauer S."/>
            <person name="Barber I."/>
            <person name="Landry C.R."/>
            <person name="Aubin-Horth N."/>
        </authorList>
    </citation>
    <scope>NUCLEOTIDE SEQUENCE</scope>
</reference>
<feature type="transmembrane region" description="Helical" evidence="4">
    <location>
        <begin position="12"/>
        <end position="30"/>
    </location>
</feature>
<organism evidence="6">
    <name type="scientific">Schistocephalus solidus</name>
    <name type="common">Tapeworm</name>
    <dbReference type="NCBI Taxonomy" id="70667"/>
    <lineage>
        <taxon>Eukaryota</taxon>
        <taxon>Metazoa</taxon>
        <taxon>Spiralia</taxon>
        <taxon>Lophotrochozoa</taxon>
        <taxon>Platyhelminthes</taxon>
        <taxon>Cestoda</taxon>
        <taxon>Eucestoda</taxon>
        <taxon>Diphyllobothriidea</taxon>
        <taxon>Diphyllobothriidae</taxon>
        <taxon>Schistocephalus</taxon>
    </lineage>
</organism>
<name>A0A0X3PVT7_SCHSO</name>
<dbReference type="InterPro" id="IPR027833">
    <property type="entry name" value="MGT5A-like_N"/>
</dbReference>
<gene>
    <name evidence="6" type="primary">MGT5A</name>
    <name evidence="6" type="ORF">TR111938</name>
</gene>
<keyword evidence="2" id="KW-0964">Secreted</keyword>
<dbReference type="Pfam" id="PF15027">
    <property type="entry name" value="MGT5A_N"/>
    <property type="match status" value="1"/>
</dbReference>
<keyword evidence="6" id="KW-0808">Transferase</keyword>
<feature type="domain" description="MGT5A-like N-terminal" evidence="5">
    <location>
        <begin position="18"/>
        <end position="103"/>
    </location>
</feature>
<dbReference type="GO" id="GO:0016757">
    <property type="term" value="F:glycosyltransferase activity"/>
    <property type="evidence" value="ECO:0007669"/>
    <property type="project" value="UniProtKB-KW"/>
</dbReference>
<evidence type="ECO:0000256" key="3">
    <source>
        <dbReference type="ARBA" id="ARBA00023180"/>
    </source>
</evidence>
<keyword evidence="6" id="KW-0328">Glycosyltransferase</keyword>
<evidence type="ECO:0000259" key="5">
    <source>
        <dbReference type="Pfam" id="PF15027"/>
    </source>
</evidence>
<keyword evidence="4" id="KW-1133">Transmembrane helix</keyword>
<dbReference type="GO" id="GO:0005576">
    <property type="term" value="C:extracellular region"/>
    <property type="evidence" value="ECO:0007669"/>
    <property type="project" value="UniProtKB-SubCell"/>
</dbReference>
<dbReference type="EMBL" id="GEEE01007270">
    <property type="protein sequence ID" value="JAP55955.1"/>
    <property type="molecule type" value="Transcribed_RNA"/>
</dbReference>
<proteinExistence type="predicted"/>